<organism evidence="6 7">
    <name type="scientific">Cladobotryum mycophilum</name>
    <dbReference type="NCBI Taxonomy" id="491253"/>
    <lineage>
        <taxon>Eukaryota</taxon>
        <taxon>Fungi</taxon>
        <taxon>Dikarya</taxon>
        <taxon>Ascomycota</taxon>
        <taxon>Pezizomycotina</taxon>
        <taxon>Sordariomycetes</taxon>
        <taxon>Hypocreomycetidae</taxon>
        <taxon>Hypocreales</taxon>
        <taxon>Hypocreaceae</taxon>
        <taxon>Cladobotryum</taxon>
    </lineage>
</organism>
<dbReference type="PRINTS" id="PR00080">
    <property type="entry name" value="SDRFAMILY"/>
</dbReference>
<dbReference type="PROSITE" id="PS00061">
    <property type="entry name" value="ADH_SHORT"/>
    <property type="match status" value="1"/>
</dbReference>
<comment type="caution">
    <text evidence="6">The sequence shown here is derived from an EMBL/GenBank/DDBJ whole genome shotgun (WGS) entry which is preliminary data.</text>
</comment>
<dbReference type="Proteomes" id="UP001338125">
    <property type="component" value="Unassembled WGS sequence"/>
</dbReference>
<keyword evidence="7" id="KW-1185">Reference proteome</keyword>
<evidence type="ECO:0000313" key="6">
    <source>
        <dbReference type="EMBL" id="KAK5990644.1"/>
    </source>
</evidence>
<reference evidence="6 7" key="1">
    <citation type="submission" date="2024-01" db="EMBL/GenBank/DDBJ databases">
        <title>Complete genome of Cladobotryum mycophilum ATHUM6906.</title>
        <authorList>
            <person name="Christinaki A.C."/>
            <person name="Myridakis A.I."/>
            <person name="Kouvelis V.N."/>
        </authorList>
    </citation>
    <scope>NUCLEOTIDE SEQUENCE [LARGE SCALE GENOMIC DNA]</scope>
    <source>
        <strain evidence="6 7">ATHUM6906</strain>
    </source>
</reference>
<dbReference type="SUPFAM" id="SSF51735">
    <property type="entry name" value="NAD(P)-binding Rossmann-fold domains"/>
    <property type="match status" value="1"/>
</dbReference>
<evidence type="ECO:0000256" key="3">
    <source>
        <dbReference type="ARBA" id="ARBA00023002"/>
    </source>
</evidence>
<sequence length="384" mass="42184">MPMHKGILPREGFCADVVLRLIRTTALNPALLLPLILLGRLTKRGRDLSTLHPNAARRLRFMLYVALVRKVSGWLSDKVRNNWIDDEYDWSKEIVLITGGAGGIGSAMVRLFDEMGTTVIVLDTEPIVFAASSRVHHFACDIRSSEGLAAVAEKVKRQVGHPTVIINNAGIGRGKTILDAEPRDIRLTFEVNTLALFWVTKTFLPRMVAQNHGMIVTMASYASWVTIPNLADYSGSKAAALAFHEGLSAELKTRYNAPKVRTVVVHPGFVKTRLLPGFNQGSPFLAPDQEPESVAEAVVKQVLSGRSGQVIIPGYGGILAAMRAFPDWHSFRARNKLQTIMEKFEPQQPRSDARAPYEEGESQTETIESAVLVSEASDGMVKSS</sequence>
<keyword evidence="2" id="KW-0521">NADP</keyword>
<comment type="similarity">
    <text evidence="1 4">Belongs to the short-chain dehydrogenases/reductases (SDR) family.</text>
</comment>
<proteinExistence type="inferred from homology"/>
<evidence type="ECO:0000256" key="4">
    <source>
        <dbReference type="RuleBase" id="RU000363"/>
    </source>
</evidence>
<dbReference type="CDD" id="cd05339">
    <property type="entry name" value="17beta-HSDXI-like_SDR_c"/>
    <property type="match status" value="1"/>
</dbReference>
<evidence type="ECO:0000256" key="1">
    <source>
        <dbReference type="ARBA" id="ARBA00006484"/>
    </source>
</evidence>
<accession>A0ABR0SER9</accession>
<dbReference type="PRINTS" id="PR00081">
    <property type="entry name" value="GDHRDH"/>
</dbReference>
<evidence type="ECO:0000256" key="2">
    <source>
        <dbReference type="ARBA" id="ARBA00022857"/>
    </source>
</evidence>
<feature type="region of interest" description="Disordered" evidence="5">
    <location>
        <begin position="345"/>
        <end position="384"/>
    </location>
</feature>
<evidence type="ECO:0000256" key="5">
    <source>
        <dbReference type="SAM" id="MobiDB-lite"/>
    </source>
</evidence>
<dbReference type="Pfam" id="PF00106">
    <property type="entry name" value="adh_short"/>
    <property type="match status" value="1"/>
</dbReference>
<dbReference type="PANTHER" id="PTHR24322">
    <property type="entry name" value="PKSB"/>
    <property type="match status" value="1"/>
</dbReference>
<dbReference type="Gene3D" id="3.40.50.720">
    <property type="entry name" value="NAD(P)-binding Rossmann-like Domain"/>
    <property type="match status" value="1"/>
</dbReference>
<evidence type="ECO:0000313" key="7">
    <source>
        <dbReference type="Proteomes" id="UP001338125"/>
    </source>
</evidence>
<gene>
    <name evidence="6" type="ORF">PT974_08913</name>
</gene>
<dbReference type="InterPro" id="IPR020904">
    <property type="entry name" value="Sc_DH/Rdtase_CS"/>
</dbReference>
<dbReference type="InterPro" id="IPR036291">
    <property type="entry name" value="NAD(P)-bd_dom_sf"/>
</dbReference>
<dbReference type="InterPro" id="IPR002347">
    <property type="entry name" value="SDR_fam"/>
</dbReference>
<name>A0ABR0SER9_9HYPO</name>
<dbReference type="EMBL" id="JAVFKD010000014">
    <property type="protein sequence ID" value="KAK5990644.1"/>
    <property type="molecule type" value="Genomic_DNA"/>
</dbReference>
<protein>
    <submittedName>
        <fullName evidence="6">Dehydrogenase RED2</fullName>
    </submittedName>
</protein>
<keyword evidence="3" id="KW-0560">Oxidoreductase</keyword>
<dbReference type="PANTHER" id="PTHR24322:SF736">
    <property type="entry name" value="RETINOL DEHYDROGENASE 10"/>
    <property type="match status" value="1"/>
</dbReference>